<accession>K0RAM7</accession>
<feature type="region of interest" description="Disordered" evidence="1">
    <location>
        <begin position="77"/>
        <end position="112"/>
    </location>
</feature>
<evidence type="ECO:0000256" key="1">
    <source>
        <dbReference type="SAM" id="MobiDB-lite"/>
    </source>
</evidence>
<dbReference type="AlphaFoldDB" id="K0RAM7"/>
<protein>
    <submittedName>
        <fullName evidence="2">Uncharacterized protein</fullName>
    </submittedName>
</protein>
<comment type="caution">
    <text evidence="2">The sequence shown here is derived from an EMBL/GenBank/DDBJ whole genome shotgun (WGS) entry which is preliminary data.</text>
</comment>
<evidence type="ECO:0000313" key="2">
    <source>
        <dbReference type="EMBL" id="EJK46111.1"/>
    </source>
</evidence>
<name>K0RAM7_THAOC</name>
<evidence type="ECO:0000313" key="3">
    <source>
        <dbReference type="Proteomes" id="UP000266841"/>
    </source>
</evidence>
<dbReference type="Proteomes" id="UP000266841">
    <property type="component" value="Unassembled WGS sequence"/>
</dbReference>
<proteinExistence type="predicted"/>
<feature type="compositionally biased region" description="Acidic residues" evidence="1">
    <location>
        <begin position="1"/>
        <end position="25"/>
    </location>
</feature>
<organism evidence="2 3">
    <name type="scientific">Thalassiosira oceanica</name>
    <name type="common">Marine diatom</name>
    <dbReference type="NCBI Taxonomy" id="159749"/>
    <lineage>
        <taxon>Eukaryota</taxon>
        <taxon>Sar</taxon>
        <taxon>Stramenopiles</taxon>
        <taxon>Ochrophyta</taxon>
        <taxon>Bacillariophyta</taxon>
        <taxon>Coscinodiscophyceae</taxon>
        <taxon>Thalassiosirophycidae</taxon>
        <taxon>Thalassiosirales</taxon>
        <taxon>Thalassiosiraceae</taxon>
        <taxon>Thalassiosira</taxon>
    </lineage>
</organism>
<gene>
    <name evidence="2" type="ORF">THAOC_35244</name>
</gene>
<dbReference type="EMBL" id="AGNL01047986">
    <property type="protein sequence ID" value="EJK46111.1"/>
    <property type="molecule type" value="Genomic_DNA"/>
</dbReference>
<keyword evidence="3" id="KW-1185">Reference proteome</keyword>
<sequence length="229" mass="25601">MREDAELDTEALENEEALETEELEGNDTGGYLGDRDNDWDPWKGHRAAPGWVPKHWATIVLFGPSSEYFSLIAQCGDGNQDKEESSRKTHRKKDADRKQASRDMGGPDRGMSIQVKTNVAALAQNEDAADQREIDREFATITQLISIKQREMDLKMKMAENLPDKAVSLYAEINVLSVEVRSLSKRLDKVGTAKRERNPIVHEVLGHARTSLGLKRTKISGDVIDVSSP</sequence>
<feature type="region of interest" description="Disordered" evidence="1">
    <location>
        <begin position="1"/>
        <end position="40"/>
    </location>
</feature>
<feature type="compositionally biased region" description="Basic and acidic residues" evidence="1">
    <location>
        <begin position="79"/>
        <end position="101"/>
    </location>
</feature>
<reference evidence="2 3" key="1">
    <citation type="journal article" date="2012" name="Genome Biol.">
        <title>Genome and low-iron response of an oceanic diatom adapted to chronic iron limitation.</title>
        <authorList>
            <person name="Lommer M."/>
            <person name="Specht M."/>
            <person name="Roy A.S."/>
            <person name="Kraemer L."/>
            <person name="Andreson R."/>
            <person name="Gutowska M.A."/>
            <person name="Wolf J."/>
            <person name="Bergner S.V."/>
            <person name="Schilhabel M.B."/>
            <person name="Klostermeier U.C."/>
            <person name="Beiko R.G."/>
            <person name="Rosenstiel P."/>
            <person name="Hippler M."/>
            <person name="Laroche J."/>
        </authorList>
    </citation>
    <scope>NUCLEOTIDE SEQUENCE [LARGE SCALE GENOMIC DNA]</scope>
    <source>
        <strain evidence="2 3">CCMP1005</strain>
    </source>
</reference>